<evidence type="ECO:0000313" key="3">
    <source>
        <dbReference type="Proteomes" id="UP000784294"/>
    </source>
</evidence>
<dbReference type="InterPro" id="IPR036259">
    <property type="entry name" value="MFS_trans_sf"/>
</dbReference>
<keyword evidence="3" id="KW-1185">Reference proteome</keyword>
<feature type="transmembrane region" description="Helical" evidence="1">
    <location>
        <begin position="21"/>
        <end position="40"/>
    </location>
</feature>
<dbReference type="EMBL" id="CAAALY010028273">
    <property type="protein sequence ID" value="VEL16390.1"/>
    <property type="molecule type" value="Genomic_DNA"/>
</dbReference>
<keyword evidence="1" id="KW-0812">Transmembrane</keyword>
<accession>A0A3S5FD35</accession>
<name>A0A3S5FD35_9PLAT</name>
<comment type="caution">
    <text evidence="2">The sequence shown here is derived from an EMBL/GenBank/DDBJ whole genome shotgun (WGS) entry which is preliminary data.</text>
</comment>
<protein>
    <submittedName>
        <fullName evidence="2">Uncharacterized protein</fullName>
    </submittedName>
</protein>
<gene>
    <name evidence="2" type="ORF">PXEA_LOCUS9830</name>
</gene>
<evidence type="ECO:0000256" key="1">
    <source>
        <dbReference type="SAM" id="Phobius"/>
    </source>
</evidence>
<dbReference type="OrthoDB" id="10060767at2759"/>
<feature type="transmembrane region" description="Helical" evidence="1">
    <location>
        <begin position="52"/>
        <end position="74"/>
    </location>
</feature>
<keyword evidence="1" id="KW-0472">Membrane</keyword>
<sequence length="135" mass="14890">MYVLQPLLLHNLVDLDQMTDALGFTLFANGIGFFLGTPLMSCLYDWSRDYAYSYMLCGLLVLGRVVIETGLVVSDWWANRRLRRLHPGLRVMPGFGSRMSAQLRPSTWRSSQTASVVGCTRNAGGSIVGSTGVVN</sequence>
<keyword evidence="1" id="KW-1133">Transmembrane helix</keyword>
<reference evidence="2" key="1">
    <citation type="submission" date="2018-11" db="EMBL/GenBank/DDBJ databases">
        <authorList>
            <consortium name="Pathogen Informatics"/>
        </authorList>
    </citation>
    <scope>NUCLEOTIDE SEQUENCE</scope>
</reference>
<evidence type="ECO:0000313" key="2">
    <source>
        <dbReference type="EMBL" id="VEL16390.1"/>
    </source>
</evidence>
<proteinExistence type="predicted"/>
<dbReference type="SUPFAM" id="SSF103473">
    <property type="entry name" value="MFS general substrate transporter"/>
    <property type="match status" value="1"/>
</dbReference>
<dbReference type="Proteomes" id="UP000784294">
    <property type="component" value="Unassembled WGS sequence"/>
</dbReference>
<dbReference type="AlphaFoldDB" id="A0A3S5FD35"/>
<organism evidence="2 3">
    <name type="scientific">Protopolystoma xenopodis</name>
    <dbReference type="NCBI Taxonomy" id="117903"/>
    <lineage>
        <taxon>Eukaryota</taxon>
        <taxon>Metazoa</taxon>
        <taxon>Spiralia</taxon>
        <taxon>Lophotrochozoa</taxon>
        <taxon>Platyhelminthes</taxon>
        <taxon>Monogenea</taxon>
        <taxon>Polyopisthocotylea</taxon>
        <taxon>Polystomatidea</taxon>
        <taxon>Polystomatidae</taxon>
        <taxon>Protopolystoma</taxon>
    </lineage>
</organism>